<name>A0AAD7Y7P4_MYTSE</name>
<protein>
    <submittedName>
        <fullName evidence="2">Uncharacterized protein</fullName>
    </submittedName>
</protein>
<proteinExistence type="predicted"/>
<reference evidence="2" key="1">
    <citation type="submission" date="2023-03" db="EMBL/GenBank/DDBJ databases">
        <title>Chromosome-level genomes of two armyworms, Mythimna separata and Mythimna loreyi, provide insights into the biosynthesis and reception of sex pheromones.</title>
        <authorList>
            <person name="Zhao H."/>
        </authorList>
    </citation>
    <scope>NUCLEOTIDE SEQUENCE</scope>
    <source>
        <strain evidence="2">BeijingLab</strain>
        <tissue evidence="2">Pupa</tissue>
    </source>
</reference>
<feature type="coiled-coil region" evidence="1">
    <location>
        <begin position="48"/>
        <end position="96"/>
    </location>
</feature>
<accession>A0AAD7Y7P4</accession>
<sequence length="199" mass="22807">MSKTTEIQEQIQNTLRTEVRNVMKSESEAIKKVLEDLKKAGPSNISQIEELKTEIKRVQYENNELRTNITEMIKTVSQLNVNLNVLDQTMREANIEIYGLPELKNENLIAIVIKLASVVSYKLQDSDILKCIRVPNSRLHPHSVVVKLCSVRCRNDFYAAIIRYNKSRPDDRLNTTVLGFGGRKVPVYVTEHRSPLNKS</sequence>
<dbReference type="AlphaFoldDB" id="A0AAD7Y7P4"/>
<dbReference type="Proteomes" id="UP001231518">
    <property type="component" value="Chromosome 26"/>
</dbReference>
<gene>
    <name evidence="2" type="ORF">PYW07_010668</name>
</gene>
<keyword evidence="1" id="KW-0175">Coiled coil</keyword>
<evidence type="ECO:0000313" key="2">
    <source>
        <dbReference type="EMBL" id="KAJ8705891.1"/>
    </source>
</evidence>
<evidence type="ECO:0000256" key="1">
    <source>
        <dbReference type="SAM" id="Coils"/>
    </source>
</evidence>
<comment type="caution">
    <text evidence="2">The sequence shown here is derived from an EMBL/GenBank/DDBJ whole genome shotgun (WGS) entry which is preliminary data.</text>
</comment>
<keyword evidence="3" id="KW-1185">Reference proteome</keyword>
<evidence type="ECO:0000313" key="3">
    <source>
        <dbReference type="Proteomes" id="UP001231518"/>
    </source>
</evidence>
<dbReference type="EMBL" id="JARGEI010000029">
    <property type="protein sequence ID" value="KAJ8705891.1"/>
    <property type="molecule type" value="Genomic_DNA"/>
</dbReference>
<organism evidence="2 3">
    <name type="scientific">Mythimna separata</name>
    <name type="common">Oriental armyworm</name>
    <name type="synonym">Pseudaletia separata</name>
    <dbReference type="NCBI Taxonomy" id="271217"/>
    <lineage>
        <taxon>Eukaryota</taxon>
        <taxon>Metazoa</taxon>
        <taxon>Ecdysozoa</taxon>
        <taxon>Arthropoda</taxon>
        <taxon>Hexapoda</taxon>
        <taxon>Insecta</taxon>
        <taxon>Pterygota</taxon>
        <taxon>Neoptera</taxon>
        <taxon>Endopterygota</taxon>
        <taxon>Lepidoptera</taxon>
        <taxon>Glossata</taxon>
        <taxon>Ditrysia</taxon>
        <taxon>Noctuoidea</taxon>
        <taxon>Noctuidae</taxon>
        <taxon>Noctuinae</taxon>
        <taxon>Hadenini</taxon>
        <taxon>Mythimna</taxon>
    </lineage>
</organism>